<evidence type="ECO:0000313" key="8">
    <source>
        <dbReference type="Proteomes" id="UP001230629"/>
    </source>
</evidence>
<evidence type="ECO:0000256" key="2">
    <source>
        <dbReference type="ARBA" id="ARBA00022525"/>
    </source>
</evidence>
<keyword evidence="1" id="KW-0134">Cell wall</keyword>
<comment type="caution">
    <text evidence="7">The sequence shown here is derived from an EMBL/GenBank/DDBJ whole genome shotgun (WGS) entry which is preliminary data.</text>
</comment>
<evidence type="ECO:0000256" key="5">
    <source>
        <dbReference type="SAM" id="Phobius"/>
    </source>
</evidence>
<accession>A0AAW6XYE8</accession>
<dbReference type="KEGG" id="sage:EN72_08070"/>
<evidence type="ECO:0000256" key="3">
    <source>
        <dbReference type="ARBA" id="ARBA00022729"/>
    </source>
</evidence>
<keyword evidence="5" id="KW-1133">Transmembrane helix</keyword>
<keyword evidence="2" id="KW-0964">Secreted</keyword>
<dbReference type="PROSITE" id="PS50847">
    <property type="entry name" value="GRAM_POS_ANCHORING"/>
    <property type="match status" value="1"/>
</dbReference>
<feature type="domain" description="Gram-positive cocci surface proteins LPxTG" evidence="6">
    <location>
        <begin position="5"/>
        <end position="41"/>
    </location>
</feature>
<dbReference type="Proteomes" id="UP001230629">
    <property type="component" value="Unassembled WGS sequence"/>
</dbReference>
<evidence type="ECO:0000256" key="4">
    <source>
        <dbReference type="ARBA" id="ARBA00023088"/>
    </source>
</evidence>
<dbReference type="RefSeq" id="WP_000286620.1">
    <property type="nucleotide sequence ID" value="NZ_CDCV01000013.1"/>
</dbReference>
<keyword evidence="3" id="KW-0732">Signal</keyword>
<evidence type="ECO:0000259" key="6">
    <source>
        <dbReference type="PROSITE" id="PS50847"/>
    </source>
</evidence>
<keyword evidence="5" id="KW-0472">Membrane</keyword>
<dbReference type="Pfam" id="PF00746">
    <property type="entry name" value="Gram_pos_anchor"/>
    <property type="match status" value="1"/>
</dbReference>
<dbReference type="InterPro" id="IPR019931">
    <property type="entry name" value="LPXTG_anchor"/>
</dbReference>
<evidence type="ECO:0000313" key="7">
    <source>
        <dbReference type="EMBL" id="MDK6900274.1"/>
    </source>
</evidence>
<gene>
    <name evidence="7" type="ORF">QP229_09915</name>
</gene>
<dbReference type="EMBL" id="JASOIH010000015">
    <property type="protein sequence ID" value="MDK6900274.1"/>
    <property type="molecule type" value="Genomic_DNA"/>
</dbReference>
<name>A0AAW6XYE8_STRAG</name>
<organism evidence="7 8">
    <name type="scientific">Streptococcus agalactiae</name>
    <dbReference type="NCBI Taxonomy" id="1311"/>
    <lineage>
        <taxon>Bacteria</taxon>
        <taxon>Bacillati</taxon>
        <taxon>Bacillota</taxon>
        <taxon>Bacilli</taxon>
        <taxon>Lactobacillales</taxon>
        <taxon>Streptococcaceae</taxon>
        <taxon>Streptococcus</taxon>
    </lineage>
</organism>
<dbReference type="AlphaFoldDB" id="A0AAW6XYE8"/>
<evidence type="ECO:0000256" key="1">
    <source>
        <dbReference type="ARBA" id="ARBA00022512"/>
    </source>
</evidence>
<reference evidence="7" key="1">
    <citation type="submission" date="2023-05" db="EMBL/GenBank/DDBJ databases">
        <title>Cataloging the Phylogenetic Diversity of Human Bladder Bacteria.</title>
        <authorList>
            <person name="Du J."/>
        </authorList>
    </citation>
    <scope>NUCLEOTIDE SEQUENCE</scope>
    <source>
        <strain evidence="7">UMB8703</strain>
    </source>
</reference>
<dbReference type="NCBIfam" id="TIGR01167">
    <property type="entry name" value="LPXTG_anchor"/>
    <property type="match status" value="1"/>
</dbReference>
<sequence>MYSALPSTGDQDYSVTATALGLGLMTGATLLGRKKSKKDKD</sequence>
<keyword evidence="5" id="KW-0812">Transmembrane</keyword>
<proteinExistence type="predicted"/>
<feature type="transmembrane region" description="Helical" evidence="5">
    <location>
        <begin position="13"/>
        <end position="32"/>
    </location>
</feature>
<keyword evidence="4" id="KW-0572">Peptidoglycan-anchor</keyword>
<protein>
    <submittedName>
        <fullName evidence="7">LPXTG cell wall anchor domain-containing protein</fullName>
    </submittedName>
</protein>